<dbReference type="PANTHER" id="PTHR10587:SF133">
    <property type="entry name" value="CHITIN DEACETYLASE 1-RELATED"/>
    <property type="match status" value="1"/>
</dbReference>
<keyword evidence="1" id="KW-0479">Metal-binding</keyword>
<evidence type="ECO:0000313" key="6">
    <source>
        <dbReference type="Proteomes" id="UP001527882"/>
    </source>
</evidence>
<dbReference type="EMBL" id="JAQAGZ010000018">
    <property type="protein sequence ID" value="MCZ8515569.1"/>
    <property type="molecule type" value="Genomic_DNA"/>
</dbReference>
<feature type="chain" id="PRO_5045171325" evidence="3">
    <location>
        <begin position="24"/>
        <end position="260"/>
    </location>
</feature>
<gene>
    <name evidence="5" type="ORF">O9H85_24810</name>
</gene>
<accession>A0ABT4QFB0</accession>
<evidence type="ECO:0000256" key="1">
    <source>
        <dbReference type="ARBA" id="ARBA00022723"/>
    </source>
</evidence>
<dbReference type="Gene3D" id="3.20.20.370">
    <property type="entry name" value="Glycoside hydrolase/deacetylase"/>
    <property type="match status" value="1"/>
</dbReference>
<dbReference type="Proteomes" id="UP001527882">
    <property type="component" value="Unassembled WGS sequence"/>
</dbReference>
<evidence type="ECO:0000256" key="2">
    <source>
        <dbReference type="ARBA" id="ARBA00022801"/>
    </source>
</evidence>
<name>A0ABT4QFB0_9BACL</name>
<dbReference type="Pfam" id="PF01522">
    <property type="entry name" value="Polysacc_deac_1"/>
    <property type="match status" value="1"/>
</dbReference>
<organism evidence="5 6">
    <name type="scientific">Paenibacillus gyeongsangnamensis</name>
    <dbReference type="NCBI Taxonomy" id="3388067"/>
    <lineage>
        <taxon>Bacteria</taxon>
        <taxon>Bacillati</taxon>
        <taxon>Bacillota</taxon>
        <taxon>Bacilli</taxon>
        <taxon>Bacillales</taxon>
        <taxon>Paenibacillaceae</taxon>
        <taxon>Paenibacillus</taxon>
    </lineage>
</organism>
<dbReference type="SUPFAM" id="SSF88713">
    <property type="entry name" value="Glycoside hydrolase/deacetylase"/>
    <property type="match status" value="1"/>
</dbReference>
<evidence type="ECO:0000313" key="5">
    <source>
        <dbReference type="EMBL" id="MCZ8515569.1"/>
    </source>
</evidence>
<keyword evidence="2" id="KW-0378">Hydrolase</keyword>
<evidence type="ECO:0000256" key="3">
    <source>
        <dbReference type="SAM" id="SignalP"/>
    </source>
</evidence>
<proteinExistence type="predicted"/>
<dbReference type="CDD" id="cd10917">
    <property type="entry name" value="CE4_NodB_like_6s_7s"/>
    <property type="match status" value="1"/>
</dbReference>
<protein>
    <submittedName>
        <fullName evidence="5">Polysaccharide deacetylase family protein</fullName>
    </submittedName>
</protein>
<dbReference type="PROSITE" id="PS51677">
    <property type="entry name" value="NODB"/>
    <property type="match status" value="1"/>
</dbReference>
<keyword evidence="3" id="KW-0732">Signal</keyword>
<feature type="domain" description="NodB homology" evidence="4">
    <location>
        <begin position="63"/>
        <end position="246"/>
    </location>
</feature>
<keyword evidence="6" id="KW-1185">Reference proteome</keyword>
<reference evidence="5 6" key="1">
    <citation type="submission" date="2022-12" db="EMBL/GenBank/DDBJ databases">
        <title>Draft genome sequence of Paenibacillus sp. dW9.</title>
        <authorList>
            <person name="Choi E.-W."/>
            <person name="Kim D.-U."/>
        </authorList>
    </citation>
    <scope>NUCLEOTIDE SEQUENCE [LARGE SCALE GENOMIC DNA]</scope>
    <source>
        <strain evidence="6">dW9</strain>
    </source>
</reference>
<dbReference type="InterPro" id="IPR002509">
    <property type="entry name" value="NODB_dom"/>
</dbReference>
<dbReference type="InterPro" id="IPR011330">
    <property type="entry name" value="Glyco_hydro/deAcase_b/a-brl"/>
</dbReference>
<dbReference type="RefSeq" id="WP_269884101.1">
    <property type="nucleotide sequence ID" value="NZ_JAQAGZ010000018.1"/>
</dbReference>
<sequence>MLRPTLCTLVLACSLFLTNGTGAAQAGWPRLPEHEDTWTSPGKGRAYYEARGEIVWEVATEEKVIALTFDDGPDPEDTPQILDLLRQYGAKATFFAVGNKVERFPDLLRREVAEGHEIANHTYSHKYFGKKVSSEQIRSEIQRAEKVIYAASGRTCHLFRPPGGFYNERLVQTVTDDGYTVVLWSWHQDTQDWNTPGVRRIVNKVVKNARNGDIVLFHDYVEGKSQTVEALKEILPELKKRGFQFVTVSELLAYGRPVRK</sequence>
<evidence type="ECO:0000259" key="4">
    <source>
        <dbReference type="PROSITE" id="PS51677"/>
    </source>
</evidence>
<feature type="signal peptide" evidence="3">
    <location>
        <begin position="1"/>
        <end position="23"/>
    </location>
</feature>
<comment type="caution">
    <text evidence="5">The sequence shown here is derived from an EMBL/GenBank/DDBJ whole genome shotgun (WGS) entry which is preliminary data.</text>
</comment>
<dbReference type="PANTHER" id="PTHR10587">
    <property type="entry name" value="GLYCOSYL TRANSFERASE-RELATED"/>
    <property type="match status" value="1"/>
</dbReference>
<dbReference type="InterPro" id="IPR050248">
    <property type="entry name" value="Polysacc_deacetylase_ArnD"/>
</dbReference>